<reference evidence="2 3" key="1">
    <citation type="submission" date="2020-02" db="EMBL/GenBank/DDBJ databases">
        <title>Draft genome sequence of Haematococcus lacustris strain NIES-144.</title>
        <authorList>
            <person name="Morimoto D."/>
            <person name="Nakagawa S."/>
            <person name="Yoshida T."/>
            <person name="Sawayama S."/>
        </authorList>
    </citation>
    <scope>NUCLEOTIDE SEQUENCE [LARGE SCALE GENOMIC DNA]</scope>
    <source>
        <strain evidence="2 3">NIES-144</strain>
    </source>
</reference>
<comment type="caution">
    <text evidence="2">The sequence shown here is derived from an EMBL/GenBank/DDBJ whole genome shotgun (WGS) entry which is preliminary data.</text>
</comment>
<proteinExistence type="predicted"/>
<keyword evidence="1" id="KW-0175">Coiled coil</keyword>
<evidence type="ECO:0000256" key="1">
    <source>
        <dbReference type="SAM" id="Coils"/>
    </source>
</evidence>
<name>A0A6A0AGJ5_HAELA</name>
<dbReference type="AlphaFoldDB" id="A0A6A0AGJ5"/>
<feature type="coiled-coil region" evidence="1">
    <location>
        <begin position="39"/>
        <end position="70"/>
    </location>
</feature>
<evidence type="ECO:0000313" key="2">
    <source>
        <dbReference type="EMBL" id="GFH31174.1"/>
    </source>
</evidence>
<evidence type="ECO:0000313" key="3">
    <source>
        <dbReference type="Proteomes" id="UP000485058"/>
    </source>
</evidence>
<accession>A0A6A0AGJ5</accession>
<dbReference type="EMBL" id="BLLF01005418">
    <property type="protein sequence ID" value="GFH31174.1"/>
    <property type="molecule type" value="Genomic_DNA"/>
</dbReference>
<sequence length="93" mass="10480">MDFMYVVAQVDVTSAVLTEHKVNELQAENLDLHLTTAWLEDQKRKADEINERLKESLVEALAARDEAMKLESLIDTDSPADKAIQVLNKLLEG</sequence>
<keyword evidence="3" id="KW-1185">Reference proteome</keyword>
<dbReference type="Proteomes" id="UP000485058">
    <property type="component" value="Unassembled WGS sequence"/>
</dbReference>
<organism evidence="2 3">
    <name type="scientific">Haematococcus lacustris</name>
    <name type="common">Green alga</name>
    <name type="synonym">Haematococcus pluvialis</name>
    <dbReference type="NCBI Taxonomy" id="44745"/>
    <lineage>
        <taxon>Eukaryota</taxon>
        <taxon>Viridiplantae</taxon>
        <taxon>Chlorophyta</taxon>
        <taxon>core chlorophytes</taxon>
        <taxon>Chlorophyceae</taxon>
        <taxon>CS clade</taxon>
        <taxon>Chlamydomonadales</taxon>
        <taxon>Haematococcaceae</taxon>
        <taxon>Haematococcus</taxon>
    </lineage>
</organism>
<gene>
    <name evidence="2" type="ORF">HaLaN_30158</name>
</gene>
<protein>
    <submittedName>
        <fullName evidence="2">Uncharacterized protein</fullName>
    </submittedName>
</protein>